<feature type="transmembrane region" description="Helical" evidence="1">
    <location>
        <begin position="180"/>
        <end position="199"/>
    </location>
</feature>
<evidence type="ECO:0000313" key="3">
    <source>
        <dbReference type="Proteomes" id="UP000004259"/>
    </source>
</evidence>
<comment type="caution">
    <text evidence="2">The sequence shown here is derived from an EMBL/GenBank/DDBJ whole genome shotgun (WGS) entry which is preliminary data.</text>
</comment>
<dbReference type="AlphaFoldDB" id="E9S7H3"/>
<name>E9S7H3_RUMAL</name>
<protein>
    <submittedName>
        <fullName evidence="2">Uncharacterized protein</fullName>
    </submittedName>
</protein>
<feature type="transmembrane region" description="Helical" evidence="1">
    <location>
        <begin position="25"/>
        <end position="45"/>
    </location>
</feature>
<reference evidence="2 3" key="1">
    <citation type="submission" date="2011-02" db="EMBL/GenBank/DDBJ databases">
        <authorList>
            <person name="Nelson K.E."/>
            <person name="Sutton G."/>
            <person name="Torralba M."/>
            <person name="Durkin S."/>
            <person name="Harkins D."/>
            <person name="Montgomery R."/>
            <person name="Ziemer C."/>
            <person name="Klaassens E."/>
            <person name="Ocuiv P."/>
            <person name="Morrison M."/>
        </authorList>
    </citation>
    <scope>NUCLEOTIDE SEQUENCE [LARGE SCALE GENOMIC DNA]</scope>
    <source>
        <strain evidence="2 3">8</strain>
    </source>
</reference>
<gene>
    <name evidence="2" type="ORF">CUS_6185</name>
</gene>
<evidence type="ECO:0000313" key="2">
    <source>
        <dbReference type="EMBL" id="EGC04797.1"/>
    </source>
</evidence>
<feature type="transmembrane region" description="Helical" evidence="1">
    <location>
        <begin position="77"/>
        <end position="93"/>
    </location>
</feature>
<keyword evidence="3" id="KW-1185">Reference proteome</keyword>
<organism evidence="2 3">
    <name type="scientific">Ruminococcus albus 8</name>
    <dbReference type="NCBI Taxonomy" id="246199"/>
    <lineage>
        <taxon>Bacteria</taxon>
        <taxon>Bacillati</taxon>
        <taxon>Bacillota</taxon>
        <taxon>Clostridia</taxon>
        <taxon>Eubacteriales</taxon>
        <taxon>Oscillospiraceae</taxon>
        <taxon>Ruminococcus</taxon>
    </lineage>
</organism>
<feature type="transmembrane region" description="Helical" evidence="1">
    <location>
        <begin position="51"/>
        <end position="70"/>
    </location>
</feature>
<accession>E9S7H3</accession>
<dbReference type="EMBL" id="ADKM02000008">
    <property type="protein sequence ID" value="EGC04797.1"/>
    <property type="molecule type" value="Genomic_DNA"/>
</dbReference>
<dbReference type="RefSeq" id="WP_002846822.1">
    <property type="nucleotide sequence ID" value="NZ_ADKM02000008.1"/>
</dbReference>
<dbReference type="STRING" id="246199.CUS_6185"/>
<proteinExistence type="predicted"/>
<sequence length="374" mass="41404">MTSEKERVLQERCIAFKKIHGTNRLYMILQYVLDGLMVISFGTGLMFGRSFLPTLPILLILVKMAAVLLLKGKKGNFTGLAISAVYLPLLAAVKALDTATGSLAVLILAVHIFRIAPCSADEKVRVLYGAPGFNGFLLANELKSDENFAKTVLDSYNRVSRENSVNSSMTEAMMPTVMRCMKPVGILALAVGAGMLFSANEIKSDLRRAKTFEITPDTVGRTVTQMTDKIYCQTGVGAVCTYWCRLDGQCVNVNVYDERSQADFRKLYYAGGTVTEAEAEAVENGRYEINDKPIRFTAEVKKYDAKDPLRPAKKTKDHINDDVEIVDDYYLDVIDPTATDRRTKFGIGLAALGTMLSGAFYTVFLMSRNKHEML</sequence>
<keyword evidence="1" id="KW-0812">Transmembrane</keyword>
<keyword evidence="1" id="KW-1133">Transmembrane helix</keyword>
<dbReference type="Proteomes" id="UP000004259">
    <property type="component" value="Unassembled WGS sequence"/>
</dbReference>
<evidence type="ECO:0000256" key="1">
    <source>
        <dbReference type="SAM" id="Phobius"/>
    </source>
</evidence>
<feature type="transmembrane region" description="Helical" evidence="1">
    <location>
        <begin position="345"/>
        <end position="366"/>
    </location>
</feature>
<keyword evidence="1" id="KW-0472">Membrane</keyword>